<name>A0A840LEY0_9BURK</name>
<keyword evidence="3" id="KW-0998">Cell outer membrane</keyword>
<dbReference type="InterPro" id="IPR050330">
    <property type="entry name" value="Bact_OuterMem_StrucFunc"/>
</dbReference>
<dbReference type="CDD" id="cd07185">
    <property type="entry name" value="OmpA_C-like"/>
    <property type="match status" value="1"/>
</dbReference>
<evidence type="ECO:0000256" key="4">
    <source>
        <dbReference type="PROSITE-ProRule" id="PRU00473"/>
    </source>
</evidence>
<dbReference type="InterPro" id="IPR036737">
    <property type="entry name" value="OmpA-like_sf"/>
</dbReference>
<dbReference type="InterPro" id="IPR006664">
    <property type="entry name" value="OMP_bac"/>
</dbReference>
<keyword evidence="2 4" id="KW-0472">Membrane</keyword>
<reference evidence="6 7" key="1">
    <citation type="submission" date="2020-08" db="EMBL/GenBank/DDBJ databases">
        <title>Functional genomics of gut bacteria from endangered species of beetles.</title>
        <authorList>
            <person name="Carlos-Shanley C."/>
        </authorList>
    </citation>
    <scope>NUCLEOTIDE SEQUENCE [LARGE SCALE GENOMIC DNA]</scope>
    <source>
        <strain evidence="6 7">S00239</strain>
    </source>
</reference>
<feature type="domain" description="OmpA-like" evidence="5">
    <location>
        <begin position="90"/>
        <end position="204"/>
    </location>
</feature>
<sequence length="204" mass="21719">MPALTFSLKSALAAALLLGLLGCQTPRERVILLPKADGSPSGVVTVQSKTGASLRLDQSYAQVDAGTAGELKPGQSNAETVQKEYGSLLAMQPAKPRSFVVNFSSNSNELTVETAPIVALVREALTALQGGELVVIGHTDRVGSLEANDKLSLVRAETVRELLVRQGIPREKITVVGRGEREPLVATADEVAEARNRRVEIKLR</sequence>
<comment type="caution">
    <text evidence="6">The sequence shown here is derived from an EMBL/GenBank/DDBJ whole genome shotgun (WGS) entry which is preliminary data.</text>
</comment>
<comment type="subcellular location">
    <subcellularLocation>
        <location evidence="1">Cell outer membrane</location>
    </subcellularLocation>
</comment>
<dbReference type="Pfam" id="PF00691">
    <property type="entry name" value="OmpA"/>
    <property type="match status" value="1"/>
</dbReference>
<evidence type="ECO:0000256" key="2">
    <source>
        <dbReference type="ARBA" id="ARBA00023136"/>
    </source>
</evidence>
<organism evidence="6 7">
    <name type="scientific">Roseateles oligotrophus</name>
    <dbReference type="NCBI Taxonomy" id="1769250"/>
    <lineage>
        <taxon>Bacteria</taxon>
        <taxon>Pseudomonadati</taxon>
        <taxon>Pseudomonadota</taxon>
        <taxon>Betaproteobacteria</taxon>
        <taxon>Burkholderiales</taxon>
        <taxon>Sphaerotilaceae</taxon>
        <taxon>Roseateles</taxon>
    </lineage>
</organism>
<gene>
    <name evidence="6" type="ORF">HNP55_003153</name>
</gene>
<dbReference type="SUPFAM" id="SSF103088">
    <property type="entry name" value="OmpA-like"/>
    <property type="match status" value="1"/>
</dbReference>
<dbReference type="AlphaFoldDB" id="A0A840LEY0"/>
<proteinExistence type="predicted"/>
<keyword evidence="7" id="KW-1185">Reference proteome</keyword>
<evidence type="ECO:0000259" key="5">
    <source>
        <dbReference type="PROSITE" id="PS51123"/>
    </source>
</evidence>
<dbReference type="PANTHER" id="PTHR30329">
    <property type="entry name" value="STATOR ELEMENT OF FLAGELLAR MOTOR COMPLEX"/>
    <property type="match status" value="1"/>
</dbReference>
<evidence type="ECO:0000313" key="6">
    <source>
        <dbReference type="EMBL" id="MBB4844609.1"/>
    </source>
</evidence>
<dbReference type="PROSITE" id="PS51123">
    <property type="entry name" value="OMPA_2"/>
    <property type="match status" value="1"/>
</dbReference>
<evidence type="ECO:0000256" key="1">
    <source>
        <dbReference type="ARBA" id="ARBA00004442"/>
    </source>
</evidence>
<dbReference type="GO" id="GO:0009279">
    <property type="term" value="C:cell outer membrane"/>
    <property type="evidence" value="ECO:0007669"/>
    <property type="project" value="UniProtKB-SubCell"/>
</dbReference>
<dbReference type="Proteomes" id="UP000562027">
    <property type="component" value="Unassembled WGS sequence"/>
</dbReference>
<dbReference type="PRINTS" id="PR01021">
    <property type="entry name" value="OMPADOMAIN"/>
</dbReference>
<accession>A0A840LEY0</accession>
<dbReference type="RefSeq" id="WP_184301281.1">
    <property type="nucleotide sequence ID" value="NZ_JACHLP010000006.1"/>
</dbReference>
<dbReference type="PANTHER" id="PTHR30329:SF21">
    <property type="entry name" value="LIPOPROTEIN YIAD-RELATED"/>
    <property type="match status" value="1"/>
</dbReference>
<dbReference type="InterPro" id="IPR006665">
    <property type="entry name" value="OmpA-like"/>
</dbReference>
<protein>
    <submittedName>
        <fullName evidence="6">Outer membrane protein OmpA-like peptidoglycan-associated protein</fullName>
    </submittedName>
</protein>
<evidence type="ECO:0000313" key="7">
    <source>
        <dbReference type="Proteomes" id="UP000562027"/>
    </source>
</evidence>
<dbReference type="EMBL" id="JACHLP010000006">
    <property type="protein sequence ID" value="MBB4844609.1"/>
    <property type="molecule type" value="Genomic_DNA"/>
</dbReference>
<evidence type="ECO:0000256" key="3">
    <source>
        <dbReference type="ARBA" id="ARBA00023237"/>
    </source>
</evidence>
<dbReference type="Gene3D" id="3.30.1330.60">
    <property type="entry name" value="OmpA-like domain"/>
    <property type="match status" value="1"/>
</dbReference>